<feature type="transmembrane region" description="Helical" evidence="7">
    <location>
        <begin position="20"/>
        <end position="41"/>
    </location>
</feature>
<feature type="domain" description="Phosphatidic acid phosphatase type 2/haloperoxidase" evidence="8">
    <location>
        <begin position="107"/>
        <end position="213"/>
    </location>
</feature>
<dbReference type="SMART" id="SM00014">
    <property type="entry name" value="acidPPc"/>
    <property type="match status" value="1"/>
</dbReference>
<protein>
    <submittedName>
        <fullName evidence="9">Phosphatidylglycerophosphatase</fullName>
    </submittedName>
</protein>
<dbReference type="InterPro" id="IPR036938">
    <property type="entry name" value="PAP2/HPO_sf"/>
</dbReference>
<dbReference type="PANTHER" id="PTHR14969:SF62">
    <property type="entry name" value="DECAPRENYLPHOSPHORYL-5-PHOSPHORIBOSE PHOSPHATASE RV3807C-RELATED"/>
    <property type="match status" value="1"/>
</dbReference>
<evidence type="ECO:0000256" key="3">
    <source>
        <dbReference type="ARBA" id="ARBA00022692"/>
    </source>
</evidence>
<comment type="subcellular location">
    <subcellularLocation>
        <location evidence="1">Cell membrane</location>
        <topology evidence="1">Multi-pass membrane protein</topology>
    </subcellularLocation>
</comment>
<dbReference type="EMBL" id="BMPP01000004">
    <property type="protein sequence ID" value="GGK20079.1"/>
    <property type="molecule type" value="Genomic_DNA"/>
</dbReference>
<keyword evidence="5 7" id="KW-1133">Transmembrane helix</keyword>
<gene>
    <name evidence="9" type="ORF">GCM10008955_11850</name>
</gene>
<dbReference type="PANTHER" id="PTHR14969">
    <property type="entry name" value="SPHINGOSINE-1-PHOSPHATE PHOSPHOHYDROLASE"/>
    <property type="match status" value="1"/>
</dbReference>
<evidence type="ECO:0000256" key="2">
    <source>
        <dbReference type="ARBA" id="ARBA00022475"/>
    </source>
</evidence>
<proteinExistence type="predicted"/>
<feature type="transmembrane region" description="Helical" evidence="7">
    <location>
        <begin position="145"/>
        <end position="164"/>
    </location>
</feature>
<reference evidence="10" key="1">
    <citation type="journal article" date="2019" name="Int. J. Syst. Evol. Microbiol.">
        <title>The Global Catalogue of Microorganisms (GCM) 10K type strain sequencing project: providing services to taxonomists for standard genome sequencing and annotation.</title>
        <authorList>
            <consortium name="The Broad Institute Genomics Platform"/>
            <consortium name="The Broad Institute Genome Sequencing Center for Infectious Disease"/>
            <person name="Wu L."/>
            <person name="Ma J."/>
        </authorList>
    </citation>
    <scope>NUCLEOTIDE SEQUENCE [LARGE SCALE GENOMIC DNA]</scope>
    <source>
        <strain evidence="10">JCM 30331</strain>
    </source>
</reference>
<keyword evidence="10" id="KW-1185">Reference proteome</keyword>
<feature type="transmembrane region" description="Helical" evidence="7">
    <location>
        <begin position="104"/>
        <end position="125"/>
    </location>
</feature>
<evidence type="ECO:0000256" key="5">
    <source>
        <dbReference type="ARBA" id="ARBA00022989"/>
    </source>
</evidence>
<evidence type="ECO:0000256" key="6">
    <source>
        <dbReference type="ARBA" id="ARBA00023136"/>
    </source>
</evidence>
<evidence type="ECO:0000256" key="1">
    <source>
        <dbReference type="ARBA" id="ARBA00004651"/>
    </source>
</evidence>
<dbReference type="InterPro" id="IPR000326">
    <property type="entry name" value="PAP2/HPO"/>
</dbReference>
<dbReference type="RefSeq" id="WP_189005469.1">
    <property type="nucleotide sequence ID" value="NZ_BMPP01000004.1"/>
</dbReference>
<feature type="transmembrane region" description="Helical" evidence="7">
    <location>
        <begin position="74"/>
        <end position="97"/>
    </location>
</feature>
<evidence type="ECO:0000259" key="8">
    <source>
        <dbReference type="SMART" id="SM00014"/>
    </source>
</evidence>
<dbReference type="Proteomes" id="UP000647587">
    <property type="component" value="Unassembled WGS sequence"/>
</dbReference>
<sequence length="236" mass="26196">MAVMSARVRLELLPFLKRHWKALALLLLGVLTPLVLIANLIEDVFRNGGFAWDQAILDWYRERRTPEVTATAQALGTVAGVPSLPIITLLAAWLLALQHRRPHGWFLVLSVIGATLLNLLAKAVFSRPRPDLLGAVLQEPGFSFPSGHSMSNAAFSLAITLIFWRTRVRWPVALTALVWAVCIGSSRNYLGVHYPTDVLVGFLASTAWVCGLYVLMRPRWPSLTVKESQRADAPRL</sequence>
<keyword evidence="2" id="KW-1003">Cell membrane</keyword>
<keyword evidence="3 7" id="KW-0812">Transmembrane</keyword>
<keyword evidence="6 7" id="KW-0472">Membrane</keyword>
<evidence type="ECO:0000256" key="4">
    <source>
        <dbReference type="ARBA" id="ARBA00022801"/>
    </source>
</evidence>
<name>A0ABQ2ETL9_9DEIO</name>
<organism evidence="9 10">
    <name type="scientific">Deinococcus malanensis</name>
    <dbReference type="NCBI Taxonomy" id="1706855"/>
    <lineage>
        <taxon>Bacteria</taxon>
        <taxon>Thermotogati</taxon>
        <taxon>Deinococcota</taxon>
        <taxon>Deinococci</taxon>
        <taxon>Deinococcales</taxon>
        <taxon>Deinococcaceae</taxon>
        <taxon>Deinococcus</taxon>
    </lineage>
</organism>
<evidence type="ECO:0000313" key="9">
    <source>
        <dbReference type="EMBL" id="GGK20079.1"/>
    </source>
</evidence>
<evidence type="ECO:0000256" key="7">
    <source>
        <dbReference type="SAM" id="Phobius"/>
    </source>
</evidence>
<comment type="caution">
    <text evidence="9">The sequence shown here is derived from an EMBL/GenBank/DDBJ whole genome shotgun (WGS) entry which is preliminary data.</text>
</comment>
<accession>A0ABQ2ETL9</accession>
<dbReference type="SUPFAM" id="SSF48317">
    <property type="entry name" value="Acid phosphatase/Vanadium-dependent haloperoxidase"/>
    <property type="match status" value="1"/>
</dbReference>
<dbReference type="Pfam" id="PF01569">
    <property type="entry name" value="PAP2"/>
    <property type="match status" value="1"/>
</dbReference>
<dbReference type="CDD" id="cd03392">
    <property type="entry name" value="PAP2_like_2"/>
    <property type="match status" value="1"/>
</dbReference>
<evidence type="ECO:0000313" key="10">
    <source>
        <dbReference type="Proteomes" id="UP000647587"/>
    </source>
</evidence>
<feature type="transmembrane region" description="Helical" evidence="7">
    <location>
        <begin position="171"/>
        <end position="192"/>
    </location>
</feature>
<feature type="transmembrane region" description="Helical" evidence="7">
    <location>
        <begin position="198"/>
        <end position="216"/>
    </location>
</feature>
<dbReference type="Gene3D" id="1.20.144.10">
    <property type="entry name" value="Phosphatidic acid phosphatase type 2/haloperoxidase"/>
    <property type="match status" value="2"/>
</dbReference>
<keyword evidence="4" id="KW-0378">Hydrolase</keyword>